<feature type="domain" description="Carrier" evidence="5">
    <location>
        <begin position="1012"/>
        <end position="1087"/>
    </location>
</feature>
<feature type="domain" description="Carrier" evidence="5">
    <location>
        <begin position="2079"/>
        <end position="2154"/>
    </location>
</feature>
<dbReference type="InterPro" id="IPR036736">
    <property type="entry name" value="ACP-like_sf"/>
</dbReference>
<dbReference type="Pfam" id="PF00501">
    <property type="entry name" value="AMP-binding"/>
    <property type="match status" value="3"/>
</dbReference>
<accession>A0ABT7E1V2</accession>
<dbReference type="InterPro" id="IPR000873">
    <property type="entry name" value="AMP-dep_synth/lig_dom"/>
</dbReference>
<evidence type="ECO:0000256" key="4">
    <source>
        <dbReference type="ARBA" id="ARBA00022598"/>
    </source>
</evidence>
<dbReference type="PANTHER" id="PTHR45527:SF1">
    <property type="entry name" value="FATTY ACID SYNTHASE"/>
    <property type="match status" value="1"/>
</dbReference>
<dbReference type="InterPro" id="IPR057737">
    <property type="entry name" value="Condensation_MtbB-like"/>
</dbReference>
<dbReference type="SUPFAM" id="SSF55469">
    <property type="entry name" value="FMN-dependent nitroreductase-like"/>
    <property type="match status" value="1"/>
</dbReference>
<dbReference type="Pfam" id="PF00550">
    <property type="entry name" value="PP-binding"/>
    <property type="match status" value="3"/>
</dbReference>
<keyword evidence="7" id="KW-1185">Reference proteome</keyword>
<keyword evidence="2" id="KW-0596">Phosphopantetheine</keyword>
<dbReference type="InterPro" id="IPR009081">
    <property type="entry name" value="PP-bd_ACP"/>
</dbReference>
<dbReference type="CDD" id="cd05930">
    <property type="entry name" value="A_NRPS"/>
    <property type="match status" value="1"/>
</dbReference>
<dbReference type="CDD" id="cd17651">
    <property type="entry name" value="A_NRPS_VisG_like"/>
    <property type="match status" value="1"/>
</dbReference>
<evidence type="ECO:0000256" key="1">
    <source>
        <dbReference type="ARBA" id="ARBA00001957"/>
    </source>
</evidence>
<name>A0ABT7E1V2_9NEIS</name>
<dbReference type="PROSITE" id="PS00012">
    <property type="entry name" value="PHOSPHOPANTETHEINE"/>
    <property type="match status" value="1"/>
</dbReference>
<dbReference type="Pfam" id="PF00668">
    <property type="entry name" value="Condensation"/>
    <property type="match status" value="3"/>
</dbReference>
<gene>
    <name evidence="6" type="ORF">PZA18_18430</name>
</gene>
<dbReference type="InterPro" id="IPR045851">
    <property type="entry name" value="AMP-bd_C_sf"/>
</dbReference>
<dbReference type="CDD" id="cd19535">
    <property type="entry name" value="Cyc_NRPS"/>
    <property type="match status" value="1"/>
</dbReference>
<dbReference type="SMART" id="SM00823">
    <property type="entry name" value="PKS_PP"/>
    <property type="match status" value="2"/>
</dbReference>
<keyword evidence="4" id="KW-0436">Ligase</keyword>
<dbReference type="InterPro" id="IPR020845">
    <property type="entry name" value="AMP-binding_CS"/>
</dbReference>
<dbReference type="PROSITE" id="PS00455">
    <property type="entry name" value="AMP_BINDING"/>
    <property type="match status" value="2"/>
</dbReference>
<dbReference type="InterPro" id="IPR000415">
    <property type="entry name" value="Nitroreductase-like"/>
</dbReference>
<evidence type="ECO:0000259" key="5">
    <source>
        <dbReference type="PROSITE" id="PS50075"/>
    </source>
</evidence>
<sequence>MTSKPTLRDFTPEQFRALQKRKTIPVLPSHEGPLPLSYAQQRLWFLAQMEGGSEAYHIPLALCLHGPLDLPALQQALDALLARHEALRTTFETVDGEPCQRIGPADTGFLLQLDDLSHSANPSGQLATLQQLETATPFDLAHGPLLRGRLVKMADSVHMLLLTLHHIVSDGWSMGVLTRELSTLYAAACAQQPALLPPLPIQYVDYAVWQRQWLAEGALATQGDYWKTTLADAPVLLSLPTDRKRPPTQDFHGGLLPVEFDTALTAGLKALSLRLGTTLFTTVLTGWAIVLSRLSGQTDLVIGTPVANRRRSELEGLIGFFVNTLALRIDLAGTPSVETLLGRVRNGTLEAQEAQDLPFEQVVELCKPPRSLAHAPLFQVMLAWQNNEDHDFVLPGLTVERVEAPLTVAKFDLSLTLFEKDGAIVGNFDYASALFDADTIDRHRRYLTKVLQQMVASPGQTIDRLALLDVSERQQLLVARNDTCQPYDAHATLHSLFEAQAARDPQATALLLGQQRMSYGELEQAANQLAHQLQTLGVGPDRLVAIGMDRSQDMVVALLAVLKAGGAYVPLDPSYPADRLAHMLRDSAPLAVLTHPAAQPALQAALIQLDTPPAVIDLEHDRHRWANLPATPPPTPDLRSSHLAYVIYTSGTTAAAKGVLVEHRQVLAISTAWEQSLALRPGLVHLQMASFAFDVFTADVVRALGFGGRLVLCPRDTLLDSAALYQLLRQREVGFADFVPAVLGPLLDYVQASGQRLDSLETLICGSDRWSVALARQLRAVCGPATRLINAYGVTEAAIDSSYYLLPEQLPESQDTLPIGQPLANVRLYLLDAHGEPVPTGVVGELYIGGAGVARGYLNQPGLNNERFINNPFVAGERLYRTGDLARWQADGQLVFLGRQDFQIKLRGFRIELGEIESALCSCPGVQEAVVVARQDRAAEPQLVAYYTSTPGMAPPAPAAVRAHLARQLPGHMLPAAVLALDHWPLSPNGKLDRKALPAPAAADLGQRSFEAPIGPLETALAAIWAELLGVPQVGRQDHFFELGGHSLLVMRLVSRLRQLLQRDVSPTALFAAPTLATFAEALQSASQNTLPPLQPAGRSQPLPLSYAQQRLWFLAQLEGDSATYHMPLALRLQGALNPTALRQALDSLLARHEALRTRFVAVAGEAFQQIAPADTPFSLIEHDLGGSLQPDAQLAALQQTETQQPFDLANGPLIRGRLIRLTPASHVLLLTLHHIVSDGWSMGVLCHELSALYQAHCDNRPAGLPALTIQYADYAVWQRQWLAADHSDSAVRQQGHYWQQALAGAPSLLTLPTDRKRPAEQDHQGGLHRLHIDAVLTAELKAFSLHHGCTLFMTVLAGWAIVLSRLAGQTDLVIGTPVANRRRAELEGLIGFFVNTLALRLDLAERGSVRQLLAHVRTQVLAAQEAQDLPFEQVVELCKPPRSLAYAPIFQVMLAWQNHEDSQFVLPGVQVESIASPHTVAKFDLTLSLGEQDGCLVGGMDYASALFDAPTIARHCGYLREVLTQMVRQPDLAPRRLPMLDAAERQRLLIDWNRTDQHWPASTSMALFEATAAHQPEAVALQLDGQTLRYGELNAAANRLARHLQLGGVGPDQRVALCFERSLELVTALLAVLKAGGAYVPLDPAYPAARLGFMLQDAAPVVVLSHAPARPALAAALAAQATAPTVIDLQTDAALWTQQPAHDLPDTTQPEHLAYVIYTSGSTGRPKGVAQTRRTLDNLMHWQLQQASIRPPAPQRVLQFASISFDVSLQEICSTLCSGATLVMLNESARKELGQLRPLAAEQAIDRAFLPAAVLQQIAALDPGPLVAHGCDLITAGEALQVNAELRQCLQQMAVRRLYNQYGPTETHVVSQHALEVADMAQWPEAPPIGRPIANCRLYVLDAELEPVPTGVSGELYIAGAGLARAYLGRPDLTAERFLPDPFSPQPGARMYRSGDLARWRADGEIDYLGRADAQVKLRGFRIELGEIEAVLKQQAGVSDTAVLLREDEPGERQLVAYVVGSAEIDALREALRRQLPEPMQPARWLALPQLPLTVNGKLDRRALPAPSRLPGNAIQLVPRNAREAQMAAIWAQVLRRNQVGVLDDFFVLGGHSLLATRLVHAINQQMGVQIALRHLFKTPVLADLVASLHDDPADPAPAYPPLVPDPAHRFEPFPLTDIQQAYWVGREATLALGGVGAHGYGELRLRQFDEARFREALSRLVARHEMLRTVFLADGRQQTLATVPEVRLPCQDLRSLPDATAQASLQAVRERMSHQLFDASRWPLFEFAVTRLRDTEGDWVHLHISLDALIVDAASSQILERELAQLYADPASALPPLAVSFRDYVLAERALRDTPRFQRALHYWQQRLNSLPPAPALPLHRQPDSIERPHFTRRDHQLPAADWSQLKALAARHGLTPSVLLLTAFSQVLALWSRQPRFTLSLPLFNRLPLHPDINGVIGDFTSLVLLEVAIDSDLDFASQARQIQAQLWQDIDHSAVSGVQVNRELAQARGTALAAMPIVFNSTLSELAAGANDAGFASALGGETVHSITQTPQVWLDHTILEADGRLYFNWDSIDELFPPGLMAQMFAAYTQLLANLQQAESWQATLPQLLPQARFDHASSALVEAPPSSLPLLHTLFDRQALAHPEAPAVLGDGITLSYGQLRRAARALAARLQQAGVQPNTLVGVIMERGPEQLVATLAILYAGAAYLPIDPALPESRITLILQQAEARLILTQPALQSRLQRPDGLQCFSVSTADAPEVTLAASMVSEHDLAYVIFTSGSTGLPKGVMIDHRGAVNTLLDINQRFGVTAADRVLAVSSLSFDLSVFDCFGTLAAGAAVVLLTPELARDPAHWLALMTTHQVSLWNSVPALLGLLVEYAEGHHLPLPSSLRLAMLSGDWIPLSLPPRFSALLPQARVISLGGATEASIWSIYYPIDAIDPDWRSIPYGKALRHQQFYVLDDALQPRPCWVVGQLYIGGIGLAQGYWRDAERTAASFIRHPQTGERLYRTGDLGRLLPDGNIEFLGREDGQVKLQGYRVELGEIEATLESHPAVQAGVVRVWGEAHGEKRLAAYVVVTQPVEASALAAYLQARLPQWMVPPTFTFLARLPLSANGKVDRKQLPEPALPTPAAAVTVLGDDPAERRIAEIVQGILGCATLAPDDNLLVLGASSIDIVRIVNALSSELGFRPRLARLMAQATLADLLQGYREHRQQTAAAAPAVAVADPIQTIASGDSLDDPAARQQFKARQLGLRQFAHTAAQPLPLPAGDAFQAQFADFRSVRQFRPEPVPLPALGHLLASLSAQPLQGQPKRLYASAGGAYPVQTYLYLAPGRVAGMAGGAYYYCPASHRLLALGQDRRLASDAFDYFVNRPLFEQAGFTLCLIAELAAIEPLYGEKSLDFCHIEAGAMAQLLTMTAARHDLGLCGIGSLDVSQLTPLFDLGPTHRLVYTLVGGLRAAGQTGIAAVEQFTMQPAAGDENEGEDEMEEVEI</sequence>
<evidence type="ECO:0000313" key="7">
    <source>
        <dbReference type="Proteomes" id="UP001172778"/>
    </source>
</evidence>
<evidence type="ECO:0000313" key="6">
    <source>
        <dbReference type="EMBL" id="MDK2126024.1"/>
    </source>
</evidence>
<keyword evidence="3" id="KW-0597">Phosphoprotein</keyword>
<dbReference type="Gene3D" id="3.40.109.10">
    <property type="entry name" value="NADH Oxidase"/>
    <property type="match status" value="1"/>
</dbReference>
<dbReference type="Gene3D" id="1.10.1200.10">
    <property type="entry name" value="ACP-like"/>
    <property type="match status" value="3"/>
</dbReference>
<dbReference type="Gene3D" id="2.30.38.10">
    <property type="entry name" value="Luciferase, Domain 3"/>
    <property type="match status" value="3"/>
</dbReference>
<dbReference type="Gene3D" id="3.40.50.980">
    <property type="match status" value="6"/>
</dbReference>
<dbReference type="InterPro" id="IPR010071">
    <property type="entry name" value="AA_adenyl_dom"/>
</dbReference>
<feature type="domain" description="Carrier" evidence="5">
    <location>
        <begin position="3141"/>
        <end position="3216"/>
    </location>
</feature>
<dbReference type="InterPro" id="IPR023213">
    <property type="entry name" value="CAT-like_dom_sf"/>
</dbReference>
<dbReference type="Gene3D" id="3.30.559.30">
    <property type="entry name" value="Nonribosomal peptide synthetase, condensation domain"/>
    <property type="match status" value="3"/>
</dbReference>
<dbReference type="NCBIfam" id="TIGR01733">
    <property type="entry name" value="AA-adenyl-dom"/>
    <property type="match status" value="3"/>
</dbReference>
<dbReference type="InterPro" id="IPR001242">
    <property type="entry name" value="Condensation_dom"/>
</dbReference>
<protein>
    <submittedName>
        <fullName evidence="6">Amino acid adenylation domain-containing protein</fullName>
    </submittedName>
</protein>
<dbReference type="CDD" id="cd19531">
    <property type="entry name" value="LCL_NRPS-like"/>
    <property type="match status" value="2"/>
</dbReference>
<dbReference type="Pfam" id="PF00881">
    <property type="entry name" value="Nitroreductase"/>
    <property type="match status" value="1"/>
</dbReference>
<dbReference type="Gene3D" id="3.30.300.30">
    <property type="match status" value="3"/>
</dbReference>
<dbReference type="NCBIfam" id="NF003417">
    <property type="entry name" value="PRK04813.1"/>
    <property type="match status" value="3"/>
</dbReference>
<dbReference type="Pfam" id="PF13193">
    <property type="entry name" value="AMP-binding_C"/>
    <property type="match status" value="3"/>
</dbReference>
<dbReference type="CDD" id="cd12114">
    <property type="entry name" value="A_NRPS_TlmIV_like"/>
    <property type="match status" value="1"/>
</dbReference>
<dbReference type="SUPFAM" id="SSF47336">
    <property type="entry name" value="ACP-like"/>
    <property type="match status" value="3"/>
</dbReference>
<reference evidence="6" key="1">
    <citation type="submission" date="2023-03" db="EMBL/GenBank/DDBJ databases">
        <title>Chitinimonas shenzhenensis gen. nov., sp. nov., a novel member of family Burkholderiaceae isolated from activated sludge collected in Shen Zhen, China.</title>
        <authorList>
            <person name="Wang X."/>
        </authorList>
    </citation>
    <scope>NUCLEOTIDE SEQUENCE</scope>
    <source>
        <strain evidence="6">DQS-5</strain>
    </source>
</reference>
<evidence type="ECO:0000256" key="3">
    <source>
        <dbReference type="ARBA" id="ARBA00022553"/>
    </source>
</evidence>
<dbReference type="PROSITE" id="PS50075">
    <property type="entry name" value="CARRIER"/>
    <property type="match status" value="3"/>
</dbReference>
<evidence type="ECO:0000256" key="2">
    <source>
        <dbReference type="ARBA" id="ARBA00022450"/>
    </source>
</evidence>
<comment type="cofactor">
    <cofactor evidence="1">
        <name>pantetheine 4'-phosphate</name>
        <dbReference type="ChEBI" id="CHEBI:47942"/>
    </cofactor>
</comment>
<dbReference type="SUPFAM" id="SSF56801">
    <property type="entry name" value="Acetyl-CoA synthetase-like"/>
    <property type="match status" value="3"/>
</dbReference>
<dbReference type="InterPro" id="IPR006162">
    <property type="entry name" value="Ppantetheine_attach_site"/>
</dbReference>
<dbReference type="PANTHER" id="PTHR45527">
    <property type="entry name" value="NONRIBOSOMAL PEPTIDE SYNTHETASE"/>
    <property type="match status" value="1"/>
</dbReference>
<dbReference type="CDD" id="cd02142">
    <property type="entry name" value="McbC_SagB-like_oxidoreductase"/>
    <property type="match status" value="1"/>
</dbReference>
<dbReference type="Gene3D" id="3.30.559.10">
    <property type="entry name" value="Chloramphenicol acetyltransferase-like domain"/>
    <property type="match status" value="3"/>
</dbReference>
<proteinExistence type="predicted"/>
<dbReference type="InterPro" id="IPR020806">
    <property type="entry name" value="PKS_PP-bd"/>
</dbReference>
<dbReference type="Proteomes" id="UP001172778">
    <property type="component" value="Unassembled WGS sequence"/>
</dbReference>
<organism evidence="6 7">
    <name type="scientific">Parachitinimonas caeni</name>
    <dbReference type="NCBI Taxonomy" id="3031301"/>
    <lineage>
        <taxon>Bacteria</taxon>
        <taxon>Pseudomonadati</taxon>
        <taxon>Pseudomonadota</taxon>
        <taxon>Betaproteobacteria</taxon>
        <taxon>Neisseriales</taxon>
        <taxon>Chitinibacteraceae</taxon>
        <taxon>Parachitinimonas</taxon>
    </lineage>
</organism>
<comment type="caution">
    <text evidence="6">The sequence shown here is derived from an EMBL/GenBank/DDBJ whole genome shotgun (WGS) entry which is preliminary data.</text>
</comment>
<dbReference type="InterPro" id="IPR029479">
    <property type="entry name" value="Nitroreductase"/>
</dbReference>
<dbReference type="RefSeq" id="WP_284102339.1">
    <property type="nucleotide sequence ID" value="NZ_JARRAF010000029.1"/>
</dbReference>
<dbReference type="EMBL" id="JARRAF010000029">
    <property type="protein sequence ID" value="MDK2126024.1"/>
    <property type="molecule type" value="Genomic_DNA"/>
</dbReference>
<dbReference type="SUPFAM" id="SSF52777">
    <property type="entry name" value="CoA-dependent acyltransferases"/>
    <property type="match status" value="6"/>
</dbReference>
<dbReference type="InterPro" id="IPR025110">
    <property type="entry name" value="AMP-bd_C"/>
</dbReference>